<sequence>MSKLSEVALSGDPLGASDVELSGSGTRPLGEVRLGEHRVVSYVTSKKCGVSVFDPKKGEVIGLRTAWPENNSEGSDELPGGPYFNSSASGAGKSDPWVSLSCGRNSMIIKYESRDSFKDSHLNGAISVKRSADERTQFVVIGSTEERAKILKKLS</sequence>
<dbReference type="Proteomes" id="UP000549009">
    <property type="component" value="Unassembled WGS sequence"/>
</dbReference>
<evidence type="ECO:0000313" key="3">
    <source>
        <dbReference type="Proteomes" id="UP000549009"/>
    </source>
</evidence>
<keyword evidence="3" id="KW-1185">Reference proteome</keyword>
<name>A0A7W8B309_STRST</name>
<dbReference type="EMBL" id="JACHJD010000028">
    <property type="protein sequence ID" value="MBB5109434.1"/>
    <property type="molecule type" value="Genomic_DNA"/>
</dbReference>
<feature type="region of interest" description="Disordered" evidence="1">
    <location>
        <begin position="65"/>
        <end position="95"/>
    </location>
</feature>
<protein>
    <submittedName>
        <fullName evidence="2">Uncharacterized protein</fullName>
    </submittedName>
</protein>
<evidence type="ECO:0000313" key="2">
    <source>
        <dbReference type="EMBL" id="MBB5109434.1"/>
    </source>
</evidence>
<evidence type="ECO:0000256" key="1">
    <source>
        <dbReference type="SAM" id="MobiDB-lite"/>
    </source>
</evidence>
<dbReference type="RefSeq" id="WP_184926391.1">
    <property type="nucleotide sequence ID" value="NZ_BMSQ01000033.1"/>
</dbReference>
<reference evidence="2 3" key="1">
    <citation type="submission" date="2020-08" db="EMBL/GenBank/DDBJ databases">
        <title>Genomic Encyclopedia of Type Strains, Phase III (KMG-III): the genomes of soil and plant-associated and newly described type strains.</title>
        <authorList>
            <person name="Whitman W."/>
        </authorList>
    </citation>
    <scope>NUCLEOTIDE SEQUENCE [LARGE SCALE GENOMIC DNA]</scope>
    <source>
        <strain evidence="2 3">CECT 3146</strain>
    </source>
</reference>
<gene>
    <name evidence="2" type="ORF">FHS40_008562</name>
</gene>
<organism evidence="2 3">
    <name type="scientific">Streptomyces spectabilis</name>
    <dbReference type="NCBI Taxonomy" id="68270"/>
    <lineage>
        <taxon>Bacteria</taxon>
        <taxon>Bacillati</taxon>
        <taxon>Actinomycetota</taxon>
        <taxon>Actinomycetes</taxon>
        <taxon>Kitasatosporales</taxon>
        <taxon>Streptomycetaceae</taxon>
        <taxon>Streptomyces</taxon>
    </lineage>
</organism>
<comment type="caution">
    <text evidence="2">The sequence shown here is derived from an EMBL/GenBank/DDBJ whole genome shotgun (WGS) entry which is preliminary data.</text>
</comment>
<feature type="region of interest" description="Disordered" evidence="1">
    <location>
        <begin position="1"/>
        <end position="28"/>
    </location>
</feature>
<dbReference type="AlphaFoldDB" id="A0A7W8B309"/>
<accession>A0A7W8B309</accession>
<proteinExistence type="predicted"/>